<dbReference type="Gene3D" id="3.30.465.10">
    <property type="match status" value="1"/>
</dbReference>
<evidence type="ECO:0000256" key="2">
    <source>
        <dbReference type="ARBA" id="ARBA00005466"/>
    </source>
</evidence>
<dbReference type="VEuPathDB" id="FungiDB:MAN_10551"/>
<sequence length="249" mass="27215">MNERQINGAMLSLEPGCLLGATIDILAKNHKAVPHGDCFGVGAGGHFLTAGWDLLLARRFGLGCQAVVGGRIALWDGTTLEIDKKNHSELLYAMRGGAAACAGVVTKIYLRLIDEPPRAAWRSTRINKQQLATCISHGAFSMSLRLPRDITVSFRFHFDPDQLEPVCSFNIVSLLTVEKTMEALERHLWGDVTRIVAGKTEWNEKSLLDLRLIPASGGLKKRPCKVGSGHTSGLSQQLSILLYQKLDQA</sequence>
<dbReference type="AlphaFoldDB" id="A0A0B4EBP7"/>
<dbReference type="GO" id="GO:0050660">
    <property type="term" value="F:flavin adenine dinucleotide binding"/>
    <property type="evidence" value="ECO:0007669"/>
    <property type="project" value="InterPro"/>
</dbReference>
<dbReference type="InterPro" id="IPR036318">
    <property type="entry name" value="FAD-bd_PCMH-like_sf"/>
</dbReference>
<evidence type="ECO:0000256" key="1">
    <source>
        <dbReference type="ARBA" id="ARBA00001974"/>
    </source>
</evidence>
<keyword evidence="3" id="KW-0285">Flavoprotein</keyword>
<evidence type="ECO:0000256" key="4">
    <source>
        <dbReference type="ARBA" id="ARBA00022827"/>
    </source>
</evidence>
<keyword evidence="7" id="KW-1185">Reference proteome</keyword>
<proteinExistence type="inferred from homology"/>
<comment type="caution">
    <text evidence="6">The sequence shown here is derived from an EMBL/GenBank/DDBJ whole genome shotgun (WGS) entry which is preliminary data.</text>
</comment>
<reference evidence="6 7" key="1">
    <citation type="journal article" date="2014" name="Proc. Natl. Acad. Sci. U.S.A.">
        <title>Trajectory and genomic determinants of fungal-pathogen speciation and host adaptation.</title>
        <authorList>
            <person name="Hu X."/>
            <person name="Xiao G."/>
            <person name="Zheng P."/>
            <person name="Shang Y."/>
            <person name="Su Y."/>
            <person name="Zhang X."/>
            <person name="Liu X."/>
            <person name="Zhan S."/>
            <person name="St Leger R.J."/>
            <person name="Wang C."/>
        </authorList>
    </citation>
    <scope>NUCLEOTIDE SEQUENCE [LARGE SCALE GENOMIC DNA]</scope>
    <source>
        <strain evidence="6 7">ARSEF 549</strain>
    </source>
</reference>
<dbReference type="EMBL" id="AZNF01000026">
    <property type="protein sequence ID" value="KID59610.1"/>
    <property type="molecule type" value="Genomic_DNA"/>
</dbReference>
<evidence type="ECO:0000256" key="3">
    <source>
        <dbReference type="ARBA" id="ARBA00022630"/>
    </source>
</evidence>
<dbReference type="InterPro" id="IPR050416">
    <property type="entry name" value="FAD-linked_Oxidoreductase"/>
</dbReference>
<comment type="similarity">
    <text evidence="2">Belongs to the oxygen-dependent FAD-linked oxidoreductase family.</text>
</comment>
<dbReference type="Proteomes" id="UP000031186">
    <property type="component" value="Unassembled WGS sequence"/>
</dbReference>
<accession>A0A0B4EBP7</accession>
<keyword evidence="4" id="KW-0274">FAD</keyword>
<dbReference type="GO" id="GO:0016491">
    <property type="term" value="F:oxidoreductase activity"/>
    <property type="evidence" value="ECO:0007669"/>
    <property type="project" value="UniProtKB-KW"/>
</dbReference>
<organism evidence="6 7">
    <name type="scientific">Metarhizium anisopliae (strain ARSEF 549)</name>
    <dbReference type="NCBI Taxonomy" id="3151832"/>
    <lineage>
        <taxon>Eukaryota</taxon>
        <taxon>Fungi</taxon>
        <taxon>Dikarya</taxon>
        <taxon>Ascomycota</taxon>
        <taxon>Pezizomycotina</taxon>
        <taxon>Sordariomycetes</taxon>
        <taxon>Hypocreomycetidae</taxon>
        <taxon>Hypocreales</taxon>
        <taxon>Clavicipitaceae</taxon>
        <taxon>Metarhizium</taxon>
    </lineage>
</organism>
<evidence type="ECO:0000313" key="6">
    <source>
        <dbReference type="EMBL" id="KID59610.1"/>
    </source>
</evidence>
<evidence type="ECO:0000256" key="5">
    <source>
        <dbReference type="ARBA" id="ARBA00023002"/>
    </source>
</evidence>
<comment type="cofactor">
    <cofactor evidence="1">
        <name>FAD</name>
        <dbReference type="ChEBI" id="CHEBI:57692"/>
    </cofactor>
</comment>
<dbReference type="HOGENOM" id="CLU_1115974_0_0_1"/>
<feature type="non-terminal residue" evidence="6">
    <location>
        <position position="1"/>
    </location>
</feature>
<evidence type="ECO:0000313" key="7">
    <source>
        <dbReference type="Proteomes" id="UP000031186"/>
    </source>
</evidence>
<gene>
    <name evidence="6" type="ORF">MAN_10551</name>
</gene>
<keyword evidence="5" id="KW-0560">Oxidoreductase</keyword>
<dbReference type="PANTHER" id="PTHR42973:SF39">
    <property type="entry name" value="FAD-BINDING PCMH-TYPE DOMAIN-CONTAINING PROTEIN"/>
    <property type="match status" value="1"/>
</dbReference>
<dbReference type="InterPro" id="IPR016169">
    <property type="entry name" value="FAD-bd_PCMH_sub2"/>
</dbReference>
<dbReference type="PANTHER" id="PTHR42973">
    <property type="entry name" value="BINDING OXIDOREDUCTASE, PUTATIVE (AFU_ORTHOLOGUE AFUA_1G17690)-RELATED"/>
    <property type="match status" value="1"/>
</dbReference>
<name>A0A0B4EBP7_METAF</name>
<protein>
    <submittedName>
        <fullName evidence="6">FAD linked oxidase domain-containing protein</fullName>
    </submittedName>
</protein>
<dbReference type="SUPFAM" id="SSF56176">
    <property type="entry name" value="FAD-binding/transporter-associated domain-like"/>
    <property type="match status" value="1"/>
</dbReference>